<keyword evidence="2" id="KW-1133">Transmembrane helix</keyword>
<protein>
    <recommendedName>
        <fullName evidence="5">DUF1275 domain protein</fullName>
    </recommendedName>
</protein>
<evidence type="ECO:0000313" key="3">
    <source>
        <dbReference type="EMBL" id="EAU34669.1"/>
    </source>
</evidence>
<dbReference type="PANTHER" id="PTHR37488">
    <property type="entry name" value="DUF1275 DOMAIN-CONTAINING PROTEIN"/>
    <property type="match status" value="1"/>
</dbReference>
<dbReference type="GeneID" id="4320780"/>
<evidence type="ECO:0000313" key="4">
    <source>
        <dbReference type="Proteomes" id="UP000007963"/>
    </source>
</evidence>
<feature type="transmembrane region" description="Helical" evidence="2">
    <location>
        <begin position="135"/>
        <end position="154"/>
    </location>
</feature>
<gene>
    <name evidence="3" type="ORF">ATEG_05600</name>
</gene>
<dbReference type="RefSeq" id="XP_001214778.1">
    <property type="nucleotide sequence ID" value="XM_001214778.1"/>
</dbReference>
<dbReference type="eggNOG" id="ENOG502S0ZW">
    <property type="taxonomic scope" value="Eukaryota"/>
</dbReference>
<keyword evidence="2" id="KW-0472">Membrane</keyword>
<accession>Q0CL34</accession>
<dbReference type="AlphaFoldDB" id="Q0CL34"/>
<evidence type="ECO:0008006" key="5">
    <source>
        <dbReference type="Google" id="ProtNLM"/>
    </source>
</evidence>
<name>Q0CL34_ASPTN</name>
<dbReference type="OrthoDB" id="4590138at2759"/>
<dbReference type="EMBL" id="CH476600">
    <property type="protein sequence ID" value="EAU34669.1"/>
    <property type="molecule type" value="Genomic_DNA"/>
</dbReference>
<keyword evidence="2" id="KW-0812">Transmembrane</keyword>
<proteinExistence type="predicted"/>
<feature type="region of interest" description="Disordered" evidence="1">
    <location>
        <begin position="335"/>
        <end position="389"/>
    </location>
</feature>
<dbReference type="PANTHER" id="PTHR37488:SF7">
    <property type="entry name" value="DUF1275 DOMAIN PROTEIN"/>
    <property type="match status" value="1"/>
</dbReference>
<dbReference type="STRING" id="341663.Q0CL34"/>
<sequence length="449" mass="49005">MELLLLGCGPVKPSVWAVDALRKRVPMASTPSYEQYIRGPPLDRARNIFLVGLGVSNQNTHPYGWVPCLTSIGCFVLGCAMFAYLNAALGPKRRGTLFISFFIQSLLLIITALLVQSGAIPGLQSSSERNIEIIWSQEVLIVLLSIQAGGQIVASRALGYNDLPTLVVTVTLCDLVSDPKLFRLRNQKRDRRLLSIILTFVGAIAGGWITKATGDIYAVIWLVAGIKLLISATWLFWGDDDDLTRKAPPKSNHRFKPSQLNSHLTTTNTAMHTPLHTFSRATLFHLILNPFLSTPTRAIASPAAANALKLAPHSHTLSRTSIAYPQCAPANLYTTMSSSHSQEHSAKTNAQGDAQPDQRKEPYLALPDASTADPTHKLDLSEGGSSVKLDHLGPLVVNQDGTLSRIANWEHMTEIEKKNTLRVLGKRNKLRMDALKEAGVGQEGEDGNK</sequence>
<reference evidence="4" key="1">
    <citation type="submission" date="2005-09" db="EMBL/GenBank/DDBJ databases">
        <title>Annotation of the Aspergillus terreus NIH2624 genome.</title>
        <authorList>
            <person name="Birren B.W."/>
            <person name="Lander E.S."/>
            <person name="Galagan J.E."/>
            <person name="Nusbaum C."/>
            <person name="Devon K."/>
            <person name="Henn M."/>
            <person name="Ma L.-J."/>
            <person name="Jaffe D.B."/>
            <person name="Butler J."/>
            <person name="Alvarez P."/>
            <person name="Gnerre S."/>
            <person name="Grabherr M."/>
            <person name="Kleber M."/>
            <person name="Mauceli E.W."/>
            <person name="Brockman W."/>
            <person name="Rounsley S."/>
            <person name="Young S.K."/>
            <person name="LaButti K."/>
            <person name="Pushparaj V."/>
            <person name="DeCaprio D."/>
            <person name="Crawford M."/>
            <person name="Koehrsen M."/>
            <person name="Engels R."/>
            <person name="Montgomery P."/>
            <person name="Pearson M."/>
            <person name="Howarth C."/>
            <person name="Larson L."/>
            <person name="Luoma S."/>
            <person name="White J."/>
            <person name="Alvarado L."/>
            <person name="Kodira C.D."/>
            <person name="Zeng Q."/>
            <person name="Oleary S."/>
            <person name="Yandava C."/>
            <person name="Denning D.W."/>
            <person name="Nierman W.C."/>
            <person name="Milne T."/>
            <person name="Madden K."/>
        </authorList>
    </citation>
    <scope>NUCLEOTIDE SEQUENCE [LARGE SCALE GENOMIC DNA]</scope>
    <source>
        <strain evidence="4">NIH 2624 / FGSC A1156</strain>
    </source>
</reference>
<dbReference type="Proteomes" id="UP000007963">
    <property type="component" value="Unassembled WGS sequence"/>
</dbReference>
<dbReference type="HOGENOM" id="CLU_609674_0_0_1"/>
<evidence type="ECO:0000256" key="1">
    <source>
        <dbReference type="SAM" id="MobiDB-lite"/>
    </source>
</evidence>
<dbReference type="InterPro" id="IPR010699">
    <property type="entry name" value="DUF1275"/>
</dbReference>
<dbReference type="Pfam" id="PF06912">
    <property type="entry name" value="DUF1275"/>
    <property type="match status" value="1"/>
</dbReference>
<organism evidence="3 4">
    <name type="scientific">Aspergillus terreus (strain NIH 2624 / FGSC A1156)</name>
    <dbReference type="NCBI Taxonomy" id="341663"/>
    <lineage>
        <taxon>Eukaryota</taxon>
        <taxon>Fungi</taxon>
        <taxon>Dikarya</taxon>
        <taxon>Ascomycota</taxon>
        <taxon>Pezizomycotina</taxon>
        <taxon>Eurotiomycetes</taxon>
        <taxon>Eurotiomycetidae</taxon>
        <taxon>Eurotiales</taxon>
        <taxon>Aspergillaceae</taxon>
        <taxon>Aspergillus</taxon>
        <taxon>Aspergillus subgen. Circumdati</taxon>
    </lineage>
</organism>
<feature type="transmembrane region" description="Helical" evidence="2">
    <location>
        <begin position="63"/>
        <end position="85"/>
    </location>
</feature>
<dbReference type="VEuPathDB" id="FungiDB:ATEG_05600"/>
<evidence type="ECO:0000256" key="2">
    <source>
        <dbReference type="SAM" id="Phobius"/>
    </source>
</evidence>
<feature type="transmembrane region" description="Helical" evidence="2">
    <location>
        <begin position="216"/>
        <end position="237"/>
    </location>
</feature>
<feature type="transmembrane region" description="Helical" evidence="2">
    <location>
        <begin position="193"/>
        <end position="210"/>
    </location>
</feature>
<feature type="transmembrane region" description="Helical" evidence="2">
    <location>
        <begin position="97"/>
        <end position="115"/>
    </location>
</feature>